<sequence>MTTQITTAPNRQEIKSLFEKQRAHQFAVARTTASERIQKLQKLKSAILERRQAIRDAVYADFKKPAAEADLTEIYAITTEIKHTARHLRKWMSRHSVGTPLPFLGSSSWVQYEPKGVCLIIAPWNFPLQLAIGPLVSAIAAGNTAIVKPSEHTPHTSAVVREIVEAVFPPEEVAVVEGAVETASELLKLPFNHIFFTGAPAIGKIVMRAAAEHLASVTLELGGKSPTIVDETADLKAAVRRIAWGKFLNSGQICIAPDYLFVHESRKDEFVRLMAAQLKALYGEDAAQSGAYNRMVNGKHFERVAGYLKDAEERGAVVEIGGRQDPETDFIEPTLVSSVPDDADLMQEEIFGPVLPIRTFRDLSEPLQVINEKEKPLALYIYSRNEQNIKHILQETRAGGTCINNNDVHFMQPNLPFGGSNNSGIGKSHGWYGFEAFSNARAIYRQHLPGALEVLMPPYTDFKQRLIDLTLKWF</sequence>
<dbReference type="PANTHER" id="PTHR43570:SF20">
    <property type="entry name" value="ALDEHYDE DEHYDROGENASE ALDX-RELATED"/>
    <property type="match status" value="1"/>
</dbReference>
<dbReference type="PANTHER" id="PTHR43570">
    <property type="entry name" value="ALDEHYDE DEHYDROGENASE"/>
    <property type="match status" value="1"/>
</dbReference>
<dbReference type="Proteomes" id="UP000029736">
    <property type="component" value="Unassembled WGS sequence"/>
</dbReference>
<evidence type="ECO:0000256" key="5">
    <source>
        <dbReference type="PIRSR" id="PIRSR036492-1"/>
    </source>
</evidence>
<dbReference type="FunFam" id="3.40.309.10:FF:000003">
    <property type="entry name" value="Aldehyde dehydrogenase"/>
    <property type="match status" value="1"/>
</dbReference>
<dbReference type="InterPro" id="IPR016161">
    <property type="entry name" value="Ald_DH/histidinol_DH"/>
</dbReference>
<evidence type="ECO:0000259" key="8">
    <source>
        <dbReference type="Pfam" id="PF00171"/>
    </source>
</evidence>
<evidence type="ECO:0000256" key="3">
    <source>
        <dbReference type="ARBA" id="ARBA00023027"/>
    </source>
</evidence>
<dbReference type="Gene3D" id="3.40.605.10">
    <property type="entry name" value="Aldehyde Dehydrogenase, Chain A, domain 1"/>
    <property type="match status" value="1"/>
</dbReference>
<comment type="similarity">
    <text evidence="1 4 7">Belongs to the aldehyde dehydrogenase family.</text>
</comment>
<reference evidence="9 10" key="1">
    <citation type="journal article" date="2014" name="Int. J. Syst. Evol. Microbiol.">
        <title>Phaeodactylibacter xiamenensis gen. nov., sp. nov., a member of the family Saprospiraceae isolated from the marine alga Phaeodactylum tricornutum.</title>
        <authorList>
            <person name="Chen Z.Jr."/>
            <person name="Lei X."/>
            <person name="Lai Q."/>
            <person name="Li Y."/>
            <person name="Zhang B."/>
            <person name="Zhang J."/>
            <person name="Zhang H."/>
            <person name="Yang L."/>
            <person name="Zheng W."/>
            <person name="Tian Y."/>
            <person name="Yu Z."/>
            <person name="Xu H.Jr."/>
            <person name="Zheng T."/>
        </authorList>
    </citation>
    <scope>NUCLEOTIDE SEQUENCE [LARGE SCALE GENOMIC DNA]</scope>
    <source>
        <strain evidence="9 10">KD52</strain>
    </source>
</reference>
<evidence type="ECO:0000256" key="7">
    <source>
        <dbReference type="RuleBase" id="RU003345"/>
    </source>
</evidence>
<dbReference type="STRING" id="1524460.IX84_29335"/>
<protein>
    <recommendedName>
        <fullName evidence="4">Aldehyde dehydrogenase</fullName>
    </recommendedName>
</protein>
<evidence type="ECO:0000256" key="2">
    <source>
        <dbReference type="ARBA" id="ARBA00023002"/>
    </source>
</evidence>
<keyword evidence="2 4" id="KW-0560">Oxidoreductase</keyword>
<dbReference type="RefSeq" id="WP_044229207.1">
    <property type="nucleotide sequence ID" value="NZ_JBKAGJ010000011.1"/>
</dbReference>
<evidence type="ECO:0000256" key="6">
    <source>
        <dbReference type="PROSITE-ProRule" id="PRU10007"/>
    </source>
</evidence>
<accession>A0A098S034</accession>
<dbReference type="InterPro" id="IPR029510">
    <property type="entry name" value="Ald_DH_CS_GLU"/>
</dbReference>
<gene>
    <name evidence="9" type="ORF">IX84_29335</name>
</gene>
<organism evidence="9 10">
    <name type="scientific">Phaeodactylibacter xiamenensis</name>
    <dbReference type="NCBI Taxonomy" id="1524460"/>
    <lineage>
        <taxon>Bacteria</taxon>
        <taxon>Pseudomonadati</taxon>
        <taxon>Bacteroidota</taxon>
        <taxon>Saprospiria</taxon>
        <taxon>Saprospirales</taxon>
        <taxon>Haliscomenobacteraceae</taxon>
        <taxon>Phaeodactylibacter</taxon>
    </lineage>
</organism>
<dbReference type="InterPro" id="IPR016160">
    <property type="entry name" value="Ald_DH_CS_CYS"/>
</dbReference>
<dbReference type="InterPro" id="IPR016163">
    <property type="entry name" value="Ald_DH_C"/>
</dbReference>
<feature type="active site" evidence="5">
    <location>
        <position position="254"/>
    </location>
</feature>
<evidence type="ECO:0000313" key="10">
    <source>
        <dbReference type="Proteomes" id="UP000029736"/>
    </source>
</evidence>
<dbReference type="FunFam" id="3.40.605.10:FF:000004">
    <property type="entry name" value="Aldehyde dehydrogenase"/>
    <property type="match status" value="1"/>
</dbReference>
<dbReference type="InterPro" id="IPR016162">
    <property type="entry name" value="Ald_DH_N"/>
</dbReference>
<dbReference type="Gene3D" id="3.40.309.10">
    <property type="entry name" value="Aldehyde Dehydrogenase, Chain A, domain 2"/>
    <property type="match status" value="1"/>
</dbReference>
<dbReference type="PIRSF" id="PIRSF036492">
    <property type="entry name" value="ALDH"/>
    <property type="match status" value="1"/>
</dbReference>
<comment type="caution">
    <text evidence="9">The sequence shown here is derived from an EMBL/GenBank/DDBJ whole genome shotgun (WGS) entry which is preliminary data.</text>
</comment>
<dbReference type="EMBL" id="JPOS01000092">
    <property type="protein sequence ID" value="KGE85183.1"/>
    <property type="molecule type" value="Genomic_DNA"/>
</dbReference>
<name>A0A098S034_9BACT</name>
<evidence type="ECO:0000313" key="9">
    <source>
        <dbReference type="EMBL" id="KGE85183.1"/>
    </source>
</evidence>
<keyword evidence="10" id="KW-1185">Reference proteome</keyword>
<keyword evidence="3" id="KW-0520">NAD</keyword>
<evidence type="ECO:0000256" key="4">
    <source>
        <dbReference type="PIRNR" id="PIRNR036492"/>
    </source>
</evidence>
<dbReference type="AlphaFoldDB" id="A0A098S034"/>
<proteinExistence type="inferred from homology"/>
<feature type="active site" evidence="5 6">
    <location>
        <position position="220"/>
    </location>
</feature>
<dbReference type="OrthoDB" id="9762913at2"/>
<feature type="domain" description="Aldehyde dehydrogenase" evidence="8">
    <location>
        <begin position="10"/>
        <end position="442"/>
    </location>
</feature>
<dbReference type="InterPro" id="IPR015590">
    <property type="entry name" value="Aldehyde_DH_dom"/>
</dbReference>
<dbReference type="SUPFAM" id="SSF53720">
    <property type="entry name" value="ALDH-like"/>
    <property type="match status" value="1"/>
</dbReference>
<dbReference type="CDD" id="cd07134">
    <property type="entry name" value="ALDH_AlkH-like"/>
    <property type="match status" value="1"/>
</dbReference>
<dbReference type="GO" id="GO:0004029">
    <property type="term" value="F:aldehyde dehydrogenase (NAD+) activity"/>
    <property type="evidence" value="ECO:0007669"/>
    <property type="project" value="TreeGrafter"/>
</dbReference>
<dbReference type="PROSITE" id="PS00070">
    <property type="entry name" value="ALDEHYDE_DEHYDR_CYS"/>
    <property type="match status" value="1"/>
</dbReference>
<evidence type="ECO:0000256" key="1">
    <source>
        <dbReference type="ARBA" id="ARBA00009986"/>
    </source>
</evidence>
<dbReference type="InterPro" id="IPR012394">
    <property type="entry name" value="Aldehyde_DH_NAD(P)"/>
</dbReference>
<dbReference type="GO" id="GO:0005737">
    <property type="term" value="C:cytoplasm"/>
    <property type="evidence" value="ECO:0007669"/>
    <property type="project" value="TreeGrafter"/>
</dbReference>
<dbReference type="GO" id="GO:0006081">
    <property type="term" value="P:aldehyde metabolic process"/>
    <property type="evidence" value="ECO:0007669"/>
    <property type="project" value="InterPro"/>
</dbReference>
<dbReference type="PROSITE" id="PS00687">
    <property type="entry name" value="ALDEHYDE_DEHYDR_GLU"/>
    <property type="match status" value="1"/>
</dbReference>
<dbReference type="Pfam" id="PF00171">
    <property type="entry name" value="Aldedh"/>
    <property type="match status" value="1"/>
</dbReference>